<comment type="caution">
    <text evidence="2">The sequence shown here is derived from an EMBL/GenBank/DDBJ whole genome shotgun (WGS) entry which is preliminary data.</text>
</comment>
<proteinExistence type="predicted"/>
<protein>
    <submittedName>
        <fullName evidence="2">ArdC family protein</fullName>
    </submittedName>
</protein>
<gene>
    <name evidence="2" type="ORF">ParKJ_22825</name>
</gene>
<organism evidence="2 3">
    <name type="scientific">Paraburkholderia fungorum</name>
    <dbReference type="NCBI Taxonomy" id="134537"/>
    <lineage>
        <taxon>Bacteria</taxon>
        <taxon>Pseudomonadati</taxon>
        <taxon>Pseudomonadota</taxon>
        <taxon>Betaproteobacteria</taxon>
        <taxon>Burkholderiales</taxon>
        <taxon>Burkholderiaceae</taxon>
        <taxon>Paraburkholderia</taxon>
    </lineage>
</organism>
<dbReference type="EMBL" id="JANSLM010000008">
    <property type="protein sequence ID" value="MDT8840262.1"/>
    <property type="molecule type" value="Genomic_DNA"/>
</dbReference>
<dbReference type="Pfam" id="PF08401">
    <property type="entry name" value="ArdcN"/>
    <property type="match status" value="1"/>
</dbReference>
<feature type="domain" description="N-terminal" evidence="1">
    <location>
        <begin position="22"/>
        <end position="89"/>
    </location>
</feature>
<accession>A0AAP5QDI6</accession>
<dbReference type="GO" id="GO:0003697">
    <property type="term" value="F:single-stranded DNA binding"/>
    <property type="evidence" value="ECO:0007669"/>
    <property type="project" value="InterPro"/>
</dbReference>
<dbReference type="AlphaFoldDB" id="A0AAP5QDI6"/>
<evidence type="ECO:0000313" key="3">
    <source>
        <dbReference type="Proteomes" id="UP001246473"/>
    </source>
</evidence>
<sequence length="282" mass="30493">MAVSNDISGLVQRAREWMLGRIQHAHPWSGLGGLPVRVTDGKPYEGTNIPLLWMQQEALRSESNAWGTYQMFLRRGEPVTAKQQECTAIRFLPFGRVSVAVREVAGQMREANVYARNAGVTLPVSLYNLAQTSARGPACLPVTFPGEGRPDDIPGLVTDVLLQHDSDGVSVLPGERAFIDRFTRDVVQMLHGSDPAAIEGAYPAEAVESLAAQTTDLKKLCGICAAVIRNWGRLSQPAGHSAMPDSVPVTGDARAAEEAFDRILGIVTHQGVVQRRAAEMSV</sequence>
<evidence type="ECO:0000313" key="2">
    <source>
        <dbReference type="EMBL" id="MDT8840262.1"/>
    </source>
</evidence>
<dbReference type="InterPro" id="IPR013610">
    <property type="entry name" value="ArdC_N"/>
</dbReference>
<reference evidence="2" key="1">
    <citation type="submission" date="2022-08" db="EMBL/GenBank/DDBJ databases">
        <authorList>
            <person name="Kim S.-J."/>
        </authorList>
    </citation>
    <scope>NUCLEOTIDE SEQUENCE</scope>
    <source>
        <strain evidence="2">KJ</strain>
    </source>
</reference>
<dbReference type="Proteomes" id="UP001246473">
    <property type="component" value="Unassembled WGS sequence"/>
</dbReference>
<evidence type="ECO:0000259" key="1">
    <source>
        <dbReference type="Pfam" id="PF08401"/>
    </source>
</evidence>
<name>A0AAP5QDI6_9BURK</name>
<dbReference type="RefSeq" id="WP_315697131.1">
    <property type="nucleotide sequence ID" value="NZ_JANSLM010000008.1"/>
</dbReference>